<dbReference type="InterPro" id="IPR002931">
    <property type="entry name" value="Transglutaminase-like"/>
</dbReference>
<reference evidence="3 4" key="1">
    <citation type="submission" date="2016-05" db="EMBL/GenBank/DDBJ databases">
        <title>Niabella ginsenosidivorans BS26 whole genome sequencing.</title>
        <authorList>
            <person name="Im W.T."/>
            <person name="Siddiqi M.Z."/>
        </authorList>
    </citation>
    <scope>NUCLEOTIDE SEQUENCE [LARGE SCALE GENOMIC DNA]</scope>
    <source>
        <strain evidence="3 4">BS26</strain>
    </source>
</reference>
<evidence type="ECO:0000313" key="3">
    <source>
        <dbReference type="EMBL" id="ANH83529.1"/>
    </source>
</evidence>
<dbReference type="RefSeq" id="WP_067761162.1">
    <property type="nucleotide sequence ID" value="NZ_CP015772.1"/>
</dbReference>
<dbReference type="STRING" id="1176587.A8C56_23400"/>
<evidence type="ECO:0000259" key="2">
    <source>
        <dbReference type="Pfam" id="PF01841"/>
    </source>
</evidence>
<dbReference type="Pfam" id="PF01841">
    <property type="entry name" value="Transglut_core"/>
    <property type="match status" value="1"/>
</dbReference>
<dbReference type="Gene3D" id="2.60.120.1130">
    <property type="match status" value="1"/>
</dbReference>
<dbReference type="Proteomes" id="UP000077667">
    <property type="component" value="Chromosome"/>
</dbReference>
<dbReference type="OrthoDB" id="98874at2"/>
<feature type="chain" id="PRO_5008390052" description="Transglutaminase-like domain-containing protein" evidence="1">
    <location>
        <begin position="23"/>
        <end position="672"/>
    </location>
</feature>
<dbReference type="EMBL" id="CP015772">
    <property type="protein sequence ID" value="ANH83529.1"/>
    <property type="molecule type" value="Genomic_DNA"/>
</dbReference>
<keyword evidence="1" id="KW-0732">Signal</keyword>
<dbReference type="AlphaFoldDB" id="A0A1A9I8Z7"/>
<dbReference type="Gene3D" id="3.10.620.30">
    <property type="match status" value="1"/>
</dbReference>
<accession>A0A1A9I8Z7</accession>
<gene>
    <name evidence="3" type="ORF">A8C56_23400</name>
</gene>
<proteinExistence type="predicted"/>
<sequence>MRITLLVAVLWTAALFTGTLNAQEGTKFGKVSAADFDVKAPVIDSNTNAVILSDVGTSRIEGNNKGWFSLIHKRTTRIKVLNKKGFEAGNITIGLYTSGSTEDKLNDLKAITYNLENGAVLQTRLESSNVFKEKINRNWIARKFTFPNLKEGSIIEYTYTIESEYLFNLRPWEFQGEYPRLFTQYAVSIPEFFQYVFLSQGYFPLKNTKKDYYKSYSVSESNGTQATERYSLSGYETQHTWSAVNVPAIKEEPFTSTVDNHIAKIDFQLSRIQFGNNPAKDVMGNWATTSEQLLKEEDFGAPITRPNNWLSDDVKKMTMGAGNNLEAAKAVYAFVRDNFTRTQNSGCYISDNTTLKDVFRKKSGNVAEINFMLIAMLRQLGIGADPVLLSTRDHGYAHPFYPLLSKYNYLICSAQIDGQTYYLDASQPRMGFGKLPLQCYNGSAFIVAPTPKNIQFEADSLREAKSTLIFIVNDAEGKGLTGSYSTTPGYYESTQIRNTLASKDEDDYFKDAEKGYSFSMKFSNKHIDSLKQYDYPVSVKYKMDMNLGDEDIIYLNPMFSEATKNNPFASAERKYPVEMPYKIYEVYVLNMEVPKGYKVDELPKSTRVMLNGNEGVFEYIVSATPERIMLQSKIDIRKTDFTPEDYQTLREFFGHVAKKHSEQIVLKKIKQE</sequence>
<dbReference type="SUPFAM" id="SSF54001">
    <property type="entry name" value="Cysteine proteinases"/>
    <property type="match status" value="1"/>
</dbReference>
<feature type="signal peptide" evidence="1">
    <location>
        <begin position="1"/>
        <end position="22"/>
    </location>
</feature>
<dbReference type="KEGG" id="nia:A8C56_23400"/>
<dbReference type="InterPro" id="IPR038765">
    <property type="entry name" value="Papain-like_cys_pep_sf"/>
</dbReference>
<name>A0A1A9I8Z7_9BACT</name>
<evidence type="ECO:0000256" key="1">
    <source>
        <dbReference type="SAM" id="SignalP"/>
    </source>
</evidence>
<organism evidence="3 4">
    <name type="scientific">Niabella ginsenosidivorans</name>
    <dbReference type="NCBI Taxonomy" id="1176587"/>
    <lineage>
        <taxon>Bacteria</taxon>
        <taxon>Pseudomonadati</taxon>
        <taxon>Bacteroidota</taxon>
        <taxon>Chitinophagia</taxon>
        <taxon>Chitinophagales</taxon>
        <taxon>Chitinophagaceae</taxon>
        <taxon>Niabella</taxon>
    </lineage>
</organism>
<protein>
    <recommendedName>
        <fullName evidence="2">Transglutaminase-like domain-containing protein</fullName>
    </recommendedName>
</protein>
<keyword evidence="4" id="KW-1185">Reference proteome</keyword>
<feature type="domain" description="Transglutaminase-like" evidence="2">
    <location>
        <begin position="315"/>
        <end position="393"/>
    </location>
</feature>
<evidence type="ECO:0000313" key="4">
    <source>
        <dbReference type="Proteomes" id="UP000077667"/>
    </source>
</evidence>
<dbReference type="Gene3D" id="2.60.40.3140">
    <property type="match status" value="1"/>
</dbReference>